<organism evidence="6 7">
    <name type="scientific">Mycosarcoma maydis</name>
    <name type="common">Corn smut fungus</name>
    <name type="synonym">Ustilago maydis</name>
    <dbReference type="NCBI Taxonomy" id="5270"/>
    <lineage>
        <taxon>Eukaryota</taxon>
        <taxon>Fungi</taxon>
        <taxon>Dikarya</taxon>
        <taxon>Basidiomycota</taxon>
        <taxon>Ustilaginomycotina</taxon>
        <taxon>Ustilaginomycetes</taxon>
        <taxon>Ustilaginales</taxon>
        <taxon>Ustilaginaceae</taxon>
        <taxon>Mycosarcoma</taxon>
    </lineage>
</organism>
<evidence type="ECO:0000256" key="2">
    <source>
        <dbReference type="ARBA" id="ARBA00022980"/>
    </source>
</evidence>
<evidence type="ECO:0000256" key="1">
    <source>
        <dbReference type="ARBA" id="ARBA00008553"/>
    </source>
</evidence>
<keyword evidence="7" id="KW-1185">Reference proteome</keyword>
<dbReference type="eggNOG" id="KOG0398">
    <property type="taxonomic scope" value="Eukaryota"/>
</dbReference>
<reference evidence="6 7" key="1">
    <citation type="journal article" date="2006" name="Nature">
        <title>Insights from the genome of the biotrophic fungal plant pathogen Ustilago maydis.</title>
        <authorList>
            <person name="Kamper J."/>
            <person name="Kahmann R."/>
            <person name="Bolker M."/>
            <person name="Ma L.J."/>
            <person name="Brefort T."/>
            <person name="Saville B.J."/>
            <person name="Banuett F."/>
            <person name="Kronstad J.W."/>
            <person name="Gold S.E."/>
            <person name="Muller O."/>
            <person name="Perlin M.H."/>
            <person name="Wosten H.A."/>
            <person name="de Vries R."/>
            <person name="Ruiz-Herrera J."/>
            <person name="Reynaga-Pena C.G."/>
            <person name="Snetselaar K."/>
            <person name="McCann M."/>
            <person name="Perez-Martin J."/>
            <person name="Feldbrugge M."/>
            <person name="Basse C.W."/>
            <person name="Steinberg G."/>
            <person name="Ibeas J.I."/>
            <person name="Holloman W."/>
            <person name="Guzman P."/>
            <person name="Farman M."/>
            <person name="Stajich J.E."/>
            <person name="Sentandreu R."/>
            <person name="Gonzalez-Prieto J.M."/>
            <person name="Kennell J.C."/>
            <person name="Molina L."/>
            <person name="Schirawski J."/>
            <person name="Mendoza-Mendoza A."/>
            <person name="Greilinger D."/>
            <person name="Munch K."/>
            <person name="Rossel N."/>
            <person name="Scherer M."/>
            <person name="Vranes M."/>
            <person name="Ladendorf O."/>
            <person name="Vincon V."/>
            <person name="Fuchs U."/>
            <person name="Sandrock B."/>
            <person name="Meng S."/>
            <person name="Ho E.C."/>
            <person name="Cahill M.J."/>
            <person name="Boyce K.J."/>
            <person name="Klose J."/>
            <person name="Klosterman S.J."/>
            <person name="Deelstra H.J."/>
            <person name="Ortiz-Castellanos L."/>
            <person name="Li W."/>
            <person name="Sanchez-Alonso P."/>
            <person name="Schreier P.H."/>
            <person name="Hauser-Hahn I."/>
            <person name="Vaupel M."/>
            <person name="Koopmann E."/>
            <person name="Friedrich G."/>
            <person name="Voss H."/>
            <person name="Schluter T."/>
            <person name="Margolis J."/>
            <person name="Platt D."/>
            <person name="Swimmer C."/>
            <person name="Gnirke A."/>
            <person name="Chen F."/>
            <person name="Vysotskaia V."/>
            <person name="Mannhaupt G."/>
            <person name="Guldener U."/>
            <person name="Munsterkotter M."/>
            <person name="Haase D."/>
            <person name="Oesterheld M."/>
            <person name="Mewes H.W."/>
            <person name="Mauceli E.W."/>
            <person name="DeCaprio D."/>
            <person name="Wade C.M."/>
            <person name="Butler J."/>
            <person name="Young S."/>
            <person name="Jaffe D.B."/>
            <person name="Calvo S."/>
            <person name="Nusbaum C."/>
            <person name="Galagan J."/>
            <person name="Birren B.W."/>
        </authorList>
    </citation>
    <scope>NUCLEOTIDE SEQUENCE [LARGE SCALE GENOMIC DNA]</scope>
    <source>
        <strain evidence="7">DSM 14603 / FGSC 9021 / UM521</strain>
    </source>
</reference>
<dbReference type="FunCoup" id="A0A0D1CE51">
    <property type="interactions" value="173"/>
</dbReference>
<dbReference type="InterPro" id="IPR022803">
    <property type="entry name" value="Ribosomal_uL5_dom_sf"/>
</dbReference>
<dbReference type="Pfam" id="PF00673">
    <property type="entry name" value="Ribosomal_L5_C"/>
    <property type="match status" value="1"/>
</dbReference>
<dbReference type="GO" id="GO:0006412">
    <property type="term" value="P:translation"/>
    <property type="evidence" value="ECO:0000318"/>
    <property type="project" value="GO_Central"/>
</dbReference>
<evidence type="ECO:0000313" key="7">
    <source>
        <dbReference type="Proteomes" id="UP000000561"/>
    </source>
</evidence>
<keyword evidence="3" id="KW-0687">Ribonucleoprotein</keyword>
<feature type="compositionally biased region" description="Low complexity" evidence="4">
    <location>
        <begin position="97"/>
        <end position="113"/>
    </location>
</feature>
<dbReference type="Gene3D" id="3.30.1440.10">
    <property type="match status" value="1"/>
</dbReference>
<feature type="region of interest" description="Disordered" evidence="4">
    <location>
        <begin position="97"/>
        <end position="149"/>
    </location>
</feature>
<dbReference type="EMBL" id="CM003141">
    <property type="protein sequence ID" value="KIS71347.1"/>
    <property type="molecule type" value="Genomic_DNA"/>
</dbReference>
<feature type="compositionally biased region" description="Polar residues" evidence="4">
    <location>
        <begin position="41"/>
        <end position="52"/>
    </location>
</feature>
<dbReference type="VEuPathDB" id="FungiDB:UMAG_15035"/>
<dbReference type="GeneID" id="23568126"/>
<evidence type="ECO:0000259" key="5">
    <source>
        <dbReference type="Pfam" id="PF00673"/>
    </source>
</evidence>
<evidence type="ECO:0000256" key="3">
    <source>
        <dbReference type="ARBA" id="ARBA00023274"/>
    </source>
</evidence>
<feature type="region of interest" description="Disordered" evidence="4">
    <location>
        <begin position="34"/>
        <end position="58"/>
    </location>
</feature>
<dbReference type="KEGG" id="uma:UMAG_15035"/>
<dbReference type="AlphaFoldDB" id="A0A0D1CE51"/>
<accession>A0A0D1CE51</accession>
<proteinExistence type="inferred from homology"/>
<dbReference type="OrthoDB" id="539541at2759"/>
<dbReference type="Proteomes" id="UP000000561">
    <property type="component" value="Chromosome 2"/>
</dbReference>
<dbReference type="GO" id="GO:0003735">
    <property type="term" value="F:structural constituent of ribosome"/>
    <property type="evidence" value="ECO:0000318"/>
    <property type="project" value="GO_Central"/>
</dbReference>
<sequence length="342" mass="37167">MNTSTTVTTTVNMLRQAGVRSTRAFRASTSSLAGASAGSSRMLNTAAKSPRTTLRPHPVVIGPTQLNRYQEHYRTTLASDLLYMTYDPAVNLDASIPASSDASPSTPSNPASSGDMLDRQRSWNPEDPYTVNRPQRPARGNRRLSPLTKPLSLTNTLNEIPKLDRIILTCFSKEAIANKHALVPLIAQMRAITGLSVQARYQTLPLLSLALPRQLDQGTHRDHSSMPVGVKAILPAPVAHEFLEVLTTFVLPRLRSFAGFPLPPASQPPASPAAMSGVVSLGMHPEAIPLFPQIEINLDQYPNKPLGFQIDCITNQRGRKATEKARALLSGLGIPFVRRGDM</sequence>
<dbReference type="InterPro" id="IPR031309">
    <property type="entry name" value="Ribosomal_uL5_C"/>
</dbReference>
<evidence type="ECO:0000256" key="4">
    <source>
        <dbReference type="SAM" id="MobiDB-lite"/>
    </source>
</evidence>
<dbReference type="InterPro" id="IPR002132">
    <property type="entry name" value="Ribosomal_uL5"/>
</dbReference>
<dbReference type="SUPFAM" id="SSF55282">
    <property type="entry name" value="RL5-like"/>
    <property type="match status" value="1"/>
</dbReference>
<gene>
    <name evidence="6" type="ORF">UMAG_15035</name>
</gene>
<dbReference type="GO" id="GO:0003723">
    <property type="term" value="F:RNA binding"/>
    <property type="evidence" value="ECO:0000318"/>
    <property type="project" value="GO_Central"/>
</dbReference>
<dbReference type="PANTHER" id="PTHR11994">
    <property type="entry name" value="60S RIBOSOMAL PROTEIN L11-RELATED"/>
    <property type="match status" value="1"/>
</dbReference>
<comment type="similarity">
    <text evidence="1">Belongs to the universal ribosomal protein uL5 family.</text>
</comment>
<dbReference type="RefSeq" id="XP_011387506.1">
    <property type="nucleotide sequence ID" value="XM_011389204.1"/>
</dbReference>
<evidence type="ECO:0000313" key="6">
    <source>
        <dbReference type="EMBL" id="KIS71347.1"/>
    </source>
</evidence>
<protein>
    <recommendedName>
        <fullName evidence="5">Large ribosomal subunit protein uL5 C-terminal domain-containing protein</fullName>
    </recommendedName>
</protein>
<feature type="domain" description="Large ribosomal subunit protein uL5 C-terminal" evidence="5">
    <location>
        <begin position="227"/>
        <end position="336"/>
    </location>
</feature>
<dbReference type="GO" id="GO:0005762">
    <property type="term" value="C:mitochondrial large ribosomal subunit"/>
    <property type="evidence" value="ECO:0000318"/>
    <property type="project" value="GO_Central"/>
</dbReference>
<name>A0A0D1CE51_MYCMD</name>
<dbReference type="STRING" id="237631.A0A0D1CE51"/>
<dbReference type="InParanoid" id="A0A0D1CE51"/>
<keyword evidence="2" id="KW-0689">Ribosomal protein</keyword>